<feature type="transmembrane region" description="Helical" evidence="2">
    <location>
        <begin position="73"/>
        <end position="95"/>
    </location>
</feature>
<gene>
    <name evidence="3" type="ORF">GCM10009001_15020</name>
</gene>
<evidence type="ECO:0000256" key="2">
    <source>
        <dbReference type="SAM" id="Phobius"/>
    </source>
</evidence>
<dbReference type="RefSeq" id="WP_343811741.1">
    <property type="nucleotide sequence ID" value="NZ_BAAADS010000010.1"/>
</dbReference>
<reference evidence="3 4" key="1">
    <citation type="journal article" date="2019" name="Int. J. Syst. Evol. Microbiol.">
        <title>The Global Catalogue of Microorganisms (GCM) 10K type strain sequencing project: providing services to taxonomists for standard genome sequencing and annotation.</title>
        <authorList>
            <consortium name="The Broad Institute Genomics Platform"/>
            <consortium name="The Broad Institute Genome Sequencing Center for Infectious Disease"/>
            <person name="Wu L."/>
            <person name="Ma J."/>
        </authorList>
    </citation>
    <scope>NUCLEOTIDE SEQUENCE [LARGE SCALE GENOMIC DNA]</scope>
    <source>
        <strain evidence="3 4">JCM 15395</strain>
    </source>
</reference>
<name>A0ABN1FX85_9BACI</name>
<sequence>MSHEPEKHEDNGTELKRLFDEVQSEASINKPSETDETPYPPKTERQIDVLNLPPRTEVHSGKKDHARIKINHAMLRFIFVIIILVLVLGGSFFLWGEEILKVF</sequence>
<keyword evidence="4" id="KW-1185">Reference proteome</keyword>
<dbReference type="EMBL" id="BAAADS010000010">
    <property type="protein sequence ID" value="GAA0599696.1"/>
    <property type="molecule type" value="Genomic_DNA"/>
</dbReference>
<evidence type="ECO:0000313" key="3">
    <source>
        <dbReference type="EMBL" id="GAA0599696.1"/>
    </source>
</evidence>
<organism evidence="3 4">
    <name type="scientific">Virgibacillus siamensis</name>
    <dbReference type="NCBI Taxonomy" id="480071"/>
    <lineage>
        <taxon>Bacteria</taxon>
        <taxon>Bacillati</taxon>
        <taxon>Bacillota</taxon>
        <taxon>Bacilli</taxon>
        <taxon>Bacillales</taxon>
        <taxon>Bacillaceae</taxon>
        <taxon>Virgibacillus</taxon>
    </lineage>
</organism>
<accession>A0ABN1FX85</accession>
<comment type="caution">
    <text evidence="3">The sequence shown here is derived from an EMBL/GenBank/DDBJ whole genome shotgun (WGS) entry which is preliminary data.</text>
</comment>
<dbReference type="Proteomes" id="UP001500866">
    <property type="component" value="Unassembled WGS sequence"/>
</dbReference>
<evidence type="ECO:0000313" key="4">
    <source>
        <dbReference type="Proteomes" id="UP001500866"/>
    </source>
</evidence>
<keyword evidence="2" id="KW-0472">Membrane</keyword>
<keyword evidence="2" id="KW-1133">Transmembrane helix</keyword>
<proteinExistence type="predicted"/>
<keyword evidence="2" id="KW-0812">Transmembrane</keyword>
<feature type="region of interest" description="Disordered" evidence="1">
    <location>
        <begin position="24"/>
        <end position="48"/>
    </location>
</feature>
<protein>
    <submittedName>
        <fullName evidence="3">Uncharacterized protein</fullName>
    </submittedName>
</protein>
<evidence type="ECO:0000256" key="1">
    <source>
        <dbReference type="SAM" id="MobiDB-lite"/>
    </source>
</evidence>